<dbReference type="InterPro" id="IPR013036">
    <property type="entry name" value="DUF1587"/>
</dbReference>
<evidence type="ECO:0000259" key="2">
    <source>
        <dbReference type="Pfam" id="PF07635"/>
    </source>
</evidence>
<protein>
    <recommendedName>
        <fullName evidence="4">Cytochrome C Planctomycete-type domain-containing protein</fullName>
    </recommendedName>
</protein>
<feature type="domain" description="DUF1587" evidence="1">
    <location>
        <begin position="116"/>
        <end position="156"/>
    </location>
</feature>
<evidence type="ECO:0000259" key="1">
    <source>
        <dbReference type="Pfam" id="PF07626"/>
    </source>
</evidence>
<proteinExistence type="predicted"/>
<accession>A0A383EPI9</accession>
<dbReference type="InterPro" id="IPR011429">
    <property type="entry name" value="Cyt_c_Planctomycete-type"/>
</dbReference>
<evidence type="ECO:0000313" key="3">
    <source>
        <dbReference type="EMBL" id="SVE58353.1"/>
    </source>
</evidence>
<reference evidence="3" key="1">
    <citation type="submission" date="2018-05" db="EMBL/GenBank/DDBJ databases">
        <authorList>
            <person name="Lanie J.A."/>
            <person name="Ng W.-L."/>
            <person name="Kazmierczak K.M."/>
            <person name="Andrzejewski T.M."/>
            <person name="Davidsen T.M."/>
            <person name="Wayne K.J."/>
            <person name="Tettelin H."/>
            <person name="Glass J.I."/>
            <person name="Rusch D."/>
            <person name="Podicherti R."/>
            <person name="Tsui H.-C.T."/>
            <person name="Winkler M.E."/>
        </authorList>
    </citation>
    <scope>NUCLEOTIDE SEQUENCE</scope>
</reference>
<dbReference type="Pfam" id="PF07626">
    <property type="entry name" value="PSD3"/>
    <property type="match status" value="1"/>
</dbReference>
<evidence type="ECO:0008006" key="4">
    <source>
        <dbReference type="Google" id="ProtNLM"/>
    </source>
</evidence>
<gene>
    <name evidence="3" type="ORF">METZ01_LOCUS511207</name>
</gene>
<dbReference type="AlphaFoldDB" id="A0A383EPI9"/>
<dbReference type="EMBL" id="UINC01227459">
    <property type="protein sequence ID" value="SVE58353.1"/>
    <property type="molecule type" value="Genomic_DNA"/>
</dbReference>
<organism evidence="3">
    <name type="scientific">marine metagenome</name>
    <dbReference type="NCBI Taxonomy" id="408172"/>
    <lineage>
        <taxon>unclassified sequences</taxon>
        <taxon>metagenomes</taxon>
        <taxon>ecological metagenomes</taxon>
    </lineage>
</organism>
<sequence length="157" mass="17830">MRLLSLTLMAWALVSVANGVENNTEFGPSKTFLKTYCVSCHGNEKSKGDHNFETFNNDDWNNHELLNEILTVLKENEMPPRKAEKKPSTKEGELFETLLAKQYLTIKSNLPGVLTRLNSAEYENTINDAFSTKLEVRNYLPVDNTRDGFDNEGDKLV</sequence>
<feature type="non-terminal residue" evidence="3">
    <location>
        <position position="157"/>
    </location>
</feature>
<feature type="domain" description="Cytochrome C Planctomycete-type" evidence="2">
    <location>
        <begin position="37"/>
        <end position="81"/>
    </location>
</feature>
<dbReference type="Pfam" id="PF07635">
    <property type="entry name" value="PSCyt1"/>
    <property type="match status" value="1"/>
</dbReference>
<name>A0A383EPI9_9ZZZZ</name>